<reference evidence="1 2" key="1">
    <citation type="journal article" date="2003" name="Proc. Natl. Acad. Sci. U.S.A.">
        <title>Complete genome sequence of the marine planctomycete Pirellula sp. strain 1.</title>
        <authorList>
            <person name="Gloeckner F.O."/>
            <person name="Kube M."/>
            <person name="Bauer M."/>
            <person name="Teeling H."/>
            <person name="Lombardot T."/>
            <person name="Ludwig W."/>
            <person name="Gade D."/>
            <person name="Beck A."/>
            <person name="Borzym K."/>
            <person name="Heitmann K."/>
            <person name="Rabus R."/>
            <person name="Schlesner H."/>
            <person name="Amann R."/>
            <person name="Reinhardt R."/>
        </authorList>
    </citation>
    <scope>NUCLEOTIDE SEQUENCE [LARGE SCALE GENOMIC DNA]</scope>
    <source>
        <strain evidence="2">DSM 10527 / NCIMB 13988 / SH1</strain>
    </source>
</reference>
<organism evidence="1 2">
    <name type="scientific">Rhodopirellula baltica (strain DSM 10527 / NCIMB 13988 / SH1)</name>
    <dbReference type="NCBI Taxonomy" id="243090"/>
    <lineage>
        <taxon>Bacteria</taxon>
        <taxon>Pseudomonadati</taxon>
        <taxon>Planctomycetota</taxon>
        <taxon>Planctomycetia</taxon>
        <taxon>Pirellulales</taxon>
        <taxon>Pirellulaceae</taxon>
        <taxon>Rhodopirellula</taxon>
    </lineage>
</organism>
<dbReference type="EnsemblBacteria" id="CAD75000">
    <property type="protein sequence ID" value="CAD75000"/>
    <property type="gene ID" value="RB6777"/>
</dbReference>
<name>Q7UPR1_RHOBA</name>
<dbReference type="InParanoid" id="Q7UPR1"/>
<accession>Q7UPR1</accession>
<evidence type="ECO:0000313" key="2">
    <source>
        <dbReference type="Proteomes" id="UP000001025"/>
    </source>
</evidence>
<dbReference type="EMBL" id="BX294144">
    <property type="protein sequence ID" value="CAD75000.1"/>
    <property type="molecule type" value="Genomic_DNA"/>
</dbReference>
<evidence type="ECO:0000313" key="1">
    <source>
        <dbReference type="EMBL" id="CAD75000.1"/>
    </source>
</evidence>
<sequence>MHFFGSDKDTCRTPKNFVRPKTKRFAGHLQSQMRFSTLGASFGLKLSLVTLRPDLGKVAAHFDRFTFGLTLGQRGKLGDVSETKKLVFFAINGGLSELSMRSHALISTAHEVCRNSVLCCSVFFNWRGTESRRKRRW</sequence>
<gene>
    <name evidence="1" type="ordered locus">RB6777</name>
</gene>
<dbReference type="Proteomes" id="UP000001025">
    <property type="component" value="Chromosome"/>
</dbReference>
<dbReference type="KEGG" id="rba:RB6777"/>
<dbReference type="HOGENOM" id="CLU_1863603_0_0_0"/>
<dbReference type="STRING" id="243090.RB6777"/>
<dbReference type="AlphaFoldDB" id="Q7UPR1"/>
<keyword evidence="2" id="KW-1185">Reference proteome</keyword>
<protein>
    <submittedName>
        <fullName evidence="1">Uncharacterized protein</fullName>
    </submittedName>
</protein>
<proteinExistence type="predicted"/>